<gene>
    <name evidence="2" type="ORF">NITHO_5750001</name>
</gene>
<sequence length="41" mass="4310">MHRCGELTIPSHGARLMNNDMVNVLGSAVGAFTGLVVAWLA</sequence>
<keyword evidence="3" id="KW-1185">Reference proteome</keyword>
<keyword evidence="1" id="KW-1133">Transmembrane helix</keyword>
<dbReference type="EMBL" id="CAGS01000529">
    <property type="protein sequence ID" value="CCF85804.1"/>
    <property type="molecule type" value="Genomic_DNA"/>
</dbReference>
<evidence type="ECO:0000256" key="1">
    <source>
        <dbReference type="SAM" id="Phobius"/>
    </source>
</evidence>
<organism evidence="2 3">
    <name type="scientific">Nitrolancea hollandica Lb</name>
    <dbReference type="NCBI Taxonomy" id="1129897"/>
    <lineage>
        <taxon>Bacteria</taxon>
        <taxon>Pseudomonadati</taxon>
        <taxon>Thermomicrobiota</taxon>
        <taxon>Thermomicrobia</taxon>
        <taxon>Sphaerobacterales</taxon>
        <taxon>Sphaerobacterineae</taxon>
        <taxon>Sphaerobacteraceae</taxon>
        <taxon>Nitrolancea</taxon>
    </lineage>
</organism>
<evidence type="ECO:0000313" key="2">
    <source>
        <dbReference type="EMBL" id="CCF85804.1"/>
    </source>
</evidence>
<dbReference type="AlphaFoldDB" id="I4EM91"/>
<dbReference type="Proteomes" id="UP000004221">
    <property type="component" value="Unassembled WGS sequence"/>
</dbReference>
<reference evidence="2 3" key="1">
    <citation type="journal article" date="2012" name="ISME J.">
        <title>Nitrification expanded: discovery, physiology and genomics of a nitrite-oxidizing bacterium from the phylum Chloroflexi.</title>
        <authorList>
            <person name="Sorokin D.Y."/>
            <person name="Lucker S."/>
            <person name="Vejmelkova D."/>
            <person name="Kostrikina N.A."/>
            <person name="Kleerebezem R."/>
            <person name="Rijpstra W.I."/>
            <person name="Damste J.S."/>
            <person name="Le Paslier D."/>
            <person name="Muyzer G."/>
            <person name="Wagner M."/>
            <person name="van Loosdrecht M.C."/>
            <person name="Daims H."/>
        </authorList>
    </citation>
    <scope>NUCLEOTIDE SEQUENCE [LARGE SCALE GENOMIC DNA]</scope>
    <source>
        <strain evidence="3">none</strain>
    </source>
</reference>
<protein>
    <submittedName>
        <fullName evidence="2">Uncharacterized protein</fullName>
    </submittedName>
</protein>
<keyword evidence="1" id="KW-0472">Membrane</keyword>
<feature type="transmembrane region" description="Helical" evidence="1">
    <location>
        <begin position="21"/>
        <end position="40"/>
    </location>
</feature>
<accession>I4EM91</accession>
<proteinExistence type="predicted"/>
<evidence type="ECO:0000313" key="3">
    <source>
        <dbReference type="Proteomes" id="UP000004221"/>
    </source>
</evidence>
<comment type="caution">
    <text evidence="2">The sequence shown here is derived from an EMBL/GenBank/DDBJ whole genome shotgun (WGS) entry which is preliminary data.</text>
</comment>
<name>I4EM91_9BACT</name>
<keyword evidence="1" id="KW-0812">Transmembrane</keyword>